<dbReference type="InterPro" id="IPR020849">
    <property type="entry name" value="Small_GTPase_Ras-type"/>
</dbReference>
<dbReference type="AlphaFoldDB" id="A0A3M7C163"/>
<organism evidence="4 5">
    <name type="scientific">Hortaea werneckii</name>
    <name type="common">Black yeast</name>
    <name type="synonym">Cladosporium werneckii</name>
    <dbReference type="NCBI Taxonomy" id="91943"/>
    <lineage>
        <taxon>Eukaryota</taxon>
        <taxon>Fungi</taxon>
        <taxon>Dikarya</taxon>
        <taxon>Ascomycota</taxon>
        <taxon>Pezizomycotina</taxon>
        <taxon>Dothideomycetes</taxon>
        <taxon>Dothideomycetidae</taxon>
        <taxon>Mycosphaerellales</taxon>
        <taxon>Teratosphaeriaceae</taxon>
        <taxon>Hortaea</taxon>
    </lineage>
</organism>
<feature type="compositionally biased region" description="Basic and acidic residues" evidence="3">
    <location>
        <begin position="210"/>
        <end position="221"/>
    </location>
</feature>
<dbReference type="PANTHER" id="PTHR24070">
    <property type="entry name" value="RAS, DI-RAS, AND RHEB FAMILY MEMBERS OF SMALL GTPASE SUPERFAMILY"/>
    <property type="match status" value="1"/>
</dbReference>
<gene>
    <name evidence="4" type="ORF">D0865_09677</name>
</gene>
<dbReference type="Gene3D" id="3.40.50.300">
    <property type="entry name" value="P-loop containing nucleotide triphosphate hydrolases"/>
    <property type="match status" value="1"/>
</dbReference>
<evidence type="ECO:0000256" key="2">
    <source>
        <dbReference type="ARBA" id="ARBA00023134"/>
    </source>
</evidence>
<dbReference type="PROSITE" id="PS51420">
    <property type="entry name" value="RHO"/>
    <property type="match status" value="1"/>
</dbReference>
<dbReference type="Proteomes" id="UP000270230">
    <property type="component" value="Unassembled WGS sequence"/>
</dbReference>
<evidence type="ECO:0000256" key="3">
    <source>
        <dbReference type="SAM" id="MobiDB-lite"/>
    </source>
</evidence>
<evidence type="ECO:0008006" key="6">
    <source>
        <dbReference type="Google" id="ProtNLM"/>
    </source>
</evidence>
<keyword evidence="1" id="KW-0547">Nucleotide-binding</keyword>
<dbReference type="InterPro" id="IPR001806">
    <property type="entry name" value="Small_GTPase"/>
</dbReference>
<evidence type="ECO:0000313" key="5">
    <source>
        <dbReference type="Proteomes" id="UP000270230"/>
    </source>
</evidence>
<dbReference type="PROSITE" id="PS51421">
    <property type="entry name" value="RAS"/>
    <property type="match status" value="1"/>
</dbReference>
<dbReference type="InterPro" id="IPR027417">
    <property type="entry name" value="P-loop_NTPase"/>
</dbReference>
<dbReference type="InterPro" id="IPR005225">
    <property type="entry name" value="Small_GTP-bd"/>
</dbReference>
<keyword evidence="2" id="KW-0342">GTP-binding</keyword>
<dbReference type="EMBL" id="QWIN01000898">
    <property type="protein sequence ID" value="RMY45823.1"/>
    <property type="molecule type" value="Genomic_DNA"/>
</dbReference>
<dbReference type="FunFam" id="3.40.50.300:FF:001447">
    <property type="entry name" value="Ras-related protein Rab-1B"/>
    <property type="match status" value="1"/>
</dbReference>
<dbReference type="SUPFAM" id="SSF52540">
    <property type="entry name" value="P-loop containing nucleoside triphosphate hydrolases"/>
    <property type="match status" value="1"/>
</dbReference>
<feature type="region of interest" description="Disordered" evidence="3">
    <location>
        <begin position="179"/>
        <end position="229"/>
    </location>
</feature>
<accession>A0A3M7C163</accession>
<reference evidence="4 5" key="1">
    <citation type="journal article" date="2018" name="BMC Genomics">
        <title>Genomic evidence for intraspecific hybridization in a clonal and extremely halotolerant yeast.</title>
        <authorList>
            <person name="Gostincar C."/>
            <person name="Stajich J.E."/>
            <person name="Zupancic J."/>
            <person name="Zalar P."/>
            <person name="Gunde-Cimerman N."/>
        </authorList>
    </citation>
    <scope>NUCLEOTIDE SEQUENCE [LARGE SCALE GENOMIC DNA]</scope>
    <source>
        <strain evidence="4 5">EXF-151</strain>
    </source>
</reference>
<dbReference type="VEuPathDB" id="FungiDB:BTJ68_04427"/>
<dbReference type="PRINTS" id="PR00449">
    <property type="entry name" value="RASTRNSFRMNG"/>
</dbReference>
<dbReference type="SMART" id="SM00173">
    <property type="entry name" value="RAS"/>
    <property type="match status" value="1"/>
</dbReference>
<dbReference type="GO" id="GO:0005525">
    <property type="term" value="F:GTP binding"/>
    <property type="evidence" value="ECO:0007669"/>
    <property type="project" value="UniProtKB-KW"/>
</dbReference>
<dbReference type="GO" id="GO:0007165">
    <property type="term" value="P:signal transduction"/>
    <property type="evidence" value="ECO:0007669"/>
    <property type="project" value="InterPro"/>
</dbReference>
<dbReference type="SMART" id="SM00174">
    <property type="entry name" value="RHO"/>
    <property type="match status" value="1"/>
</dbReference>
<evidence type="ECO:0000256" key="1">
    <source>
        <dbReference type="ARBA" id="ARBA00022741"/>
    </source>
</evidence>
<proteinExistence type="predicted"/>
<name>A0A3M7C163_HORWE</name>
<evidence type="ECO:0000313" key="4">
    <source>
        <dbReference type="EMBL" id="RMY45823.1"/>
    </source>
</evidence>
<dbReference type="SMART" id="SM00175">
    <property type="entry name" value="RAB"/>
    <property type="match status" value="1"/>
</dbReference>
<dbReference type="PROSITE" id="PS51419">
    <property type="entry name" value="RAB"/>
    <property type="match status" value="1"/>
</dbReference>
<comment type="caution">
    <text evidence="4">The sequence shown here is derived from an EMBL/GenBank/DDBJ whole genome shotgun (WGS) entry which is preliminary data.</text>
</comment>
<dbReference type="GO" id="GO:0003924">
    <property type="term" value="F:GTPase activity"/>
    <property type="evidence" value="ECO:0007669"/>
    <property type="project" value="InterPro"/>
</dbReference>
<dbReference type="GO" id="GO:0016020">
    <property type="term" value="C:membrane"/>
    <property type="evidence" value="ECO:0007669"/>
    <property type="project" value="InterPro"/>
</dbReference>
<dbReference type="NCBIfam" id="TIGR00231">
    <property type="entry name" value="small_GTP"/>
    <property type="match status" value="1"/>
</dbReference>
<dbReference type="Pfam" id="PF00071">
    <property type="entry name" value="Ras"/>
    <property type="match status" value="1"/>
</dbReference>
<protein>
    <recommendedName>
        <fullName evidence="6">Ras-related protein RSR1</fullName>
    </recommendedName>
</protein>
<dbReference type="OrthoDB" id="5976022at2759"/>
<sequence length="229" mass="26461">MSRAGYQRCNHNKCGGEKKSILSPIQAQFVQGVFIESYDPTIEDSYRKQIDVDGRQVMLEIMDTAGTEQFTSMREFYMRDAHGFLLVFSITSMSSLEELRELREQIVQIKGGDPHVPIVLVGNKSDLEEDRKVSRSQAFKVSQAWGNVPYYETSARRRQNVSEVFVDVCRQIIRKDLSRARRDRGPDRPGYGGHNSDPKASGRRKRRRQRTYDDYDDDRRGGRSRCVIL</sequence>